<gene>
    <name evidence="1" type="ORF">PR002_g10120</name>
</gene>
<evidence type="ECO:0008006" key="3">
    <source>
        <dbReference type="Google" id="ProtNLM"/>
    </source>
</evidence>
<dbReference type="AlphaFoldDB" id="A0A6A3MBF0"/>
<evidence type="ECO:0000313" key="1">
    <source>
        <dbReference type="EMBL" id="KAE9029499.1"/>
    </source>
</evidence>
<name>A0A6A3MBF0_9STRA</name>
<dbReference type="EMBL" id="QXFU01000563">
    <property type="protein sequence ID" value="KAE9029499.1"/>
    <property type="molecule type" value="Genomic_DNA"/>
</dbReference>
<proteinExistence type="predicted"/>
<reference evidence="1 2" key="1">
    <citation type="submission" date="2018-09" db="EMBL/GenBank/DDBJ databases">
        <title>Genomic investigation of the strawberry pathogen Phytophthora fragariae indicates pathogenicity is determined by transcriptional variation in three key races.</title>
        <authorList>
            <person name="Adams T.M."/>
            <person name="Armitage A.D."/>
            <person name="Sobczyk M.K."/>
            <person name="Bates H.J."/>
            <person name="Dunwell J.M."/>
            <person name="Nellist C.F."/>
            <person name="Harrison R.J."/>
        </authorList>
    </citation>
    <scope>NUCLEOTIDE SEQUENCE [LARGE SCALE GENOMIC DNA]</scope>
    <source>
        <strain evidence="1 2">SCRP324</strain>
    </source>
</reference>
<evidence type="ECO:0000313" key="2">
    <source>
        <dbReference type="Proteomes" id="UP000435112"/>
    </source>
</evidence>
<dbReference type="Proteomes" id="UP000435112">
    <property type="component" value="Unassembled WGS sequence"/>
</dbReference>
<sequence>MVERLFSMARITFGHEHNGLHSITLEHILLLGQNSSYWDVRTVDNLRS</sequence>
<accession>A0A6A3MBF0</accession>
<comment type="caution">
    <text evidence="1">The sequence shown here is derived from an EMBL/GenBank/DDBJ whole genome shotgun (WGS) entry which is preliminary data.</text>
</comment>
<organism evidence="1 2">
    <name type="scientific">Phytophthora rubi</name>
    <dbReference type="NCBI Taxonomy" id="129364"/>
    <lineage>
        <taxon>Eukaryota</taxon>
        <taxon>Sar</taxon>
        <taxon>Stramenopiles</taxon>
        <taxon>Oomycota</taxon>
        <taxon>Peronosporomycetes</taxon>
        <taxon>Peronosporales</taxon>
        <taxon>Peronosporaceae</taxon>
        <taxon>Phytophthora</taxon>
    </lineage>
</organism>
<dbReference type="OrthoDB" id="119381at2759"/>
<protein>
    <recommendedName>
        <fullName evidence="3">HAT C-terminal dimerisation domain-containing protein</fullName>
    </recommendedName>
</protein>